<evidence type="ECO:0000256" key="1">
    <source>
        <dbReference type="ARBA" id="ARBA00022679"/>
    </source>
</evidence>
<dbReference type="GO" id="GO:0006629">
    <property type="term" value="P:lipid metabolic process"/>
    <property type="evidence" value="ECO:0007669"/>
    <property type="project" value="UniProtKB-KW"/>
</dbReference>
<dbReference type="FunCoup" id="A0A409VTH3">
    <property type="interactions" value="44"/>
</dbReference>
<evidence type="ECO:0000256" key="7">
    <source>
        <dbReference type="SAM" id="MobiDB-lite"/>
    </source>
</evidence>
<reference evidence="9 10" key="1">
    <citation type="journal article" date="2018" name="Evol. Lett.">
        <title>Horizontal gene cluster transfer increased hallucinogenic mushroom diversity.</title>
        <authorList>
            <person name="Reynolds H.T."/>
            <person name="Vijayakumar V."/>
            <person name="Gluck-Thaler E."/>
            <person name="Korotkin H.B."/>
            <person name="Matheny P.B."/>
            <person name="Slot J.C."/>
        </authorList>
    </citation>
    <scope>NUCLEOTIDE SEQUENCE [LARGE SCALE GENOMIC DNA]</scope>
    <source>
        <strain evidence="9 10">SRW20</strain>
    </source>
</reference>
<evidence type="ECO:0000256" key="8">
    <source>
        <dbReference type="SAM" id="Phobius"/>
    </source>
</evidence>
<keyword evidence="6" id="KW-0012">Acyltransferase</keyword>
<evidence type="ECO:0000313" key="9">
    <source>
        <dbReference type="EMBL" id="PPQ69558.1"/>
    </source>
</evidence>
<keyword evidence="5 8" id="KW-0472">Membrane</keyword>
<dbReference type="AlphaFoldDB" id="A0A409VTH3"/>
<dbReference type="OrthoDB" id="272512at2759"/>
<dbReference type="STRING" id="231916.A0A409VTH3"/>
<feature type="transmembrane region" description="Helical" evidence="8">
    <location>
        <begin position="46"/>
        <end position="67"/>
    </location>
</feature>
<evidence type="ECO:0000256" key="3">
    <source>
        <dbReference type="ARBA" id="ARBA00022989"/>
    </source>
</evidence>
<feature type="region of interest" description="Disordered" evidence="7">
    <location>
        <begin position="139"/>
        <end position="160"/>
    </location>
</feature>
<dbReference type="Proteomes" id="UP000284706">
    <property type="component" value="Unassembled WGS sequence"/>
</dbReference>
<organism evidence="9 10">
    <name type="scientific">Gymnopilus dilepis</name>
    <dbReference type="NCBI Taxonomy" id="231916"/>
    <lineage>
        <taxon>Eukaryota</taxon>
        <taxon>Fungi</taxon>
        <taxon>Dikarya</taxon>
        <taxon>Basidiomycota</taxon>
        <taxon>Agaricomycotina</taxon>
        <taxon>Agaricomycetes</taxon>
        <taxon>Agaricomycetidae</taxon>
        <taxon>Agaricales</taxon>
        <taxon>Agaricineae</taxon>
        <taxon>Hymenogastraceae</taxon>
        <taxon>Gymnopilus</taxon>
    </lineage>
</organism>
<sequence length="362" mass="39914">MEKFSAYRDSGTGIQPFLTPVPPLGSDILAKVLLPFRYILAVTRTALVLILGLLYLVLVHGFCLILIPVPPLYRIIEHLFIWIFGRTVLRGPKLAEKWEPRAGDVIVSNWSSWIEVVWLAIRFNPIFLLPVPESLPQTQSASGASTPVIHTPGRRTGTGSANIQIPAKVATPRIPVSKFVQLSLLSMVFKVGLVPPYGVPISGTNVATLEEIRRKASKPIVVFPECTTSNGRGLLRFSDVFRQTVPVKDYNVFVMSVRYDPPTELSPTLTHTIPSKIMNPLPHLFLLCTSLSLAHMSVRLLAPSESPSSQLFAASEILSDYTGNDPLAETCAALIAQMAKLKRLGLGWEEKSSFLDFYRGKT</sequence>
<protein>
    <recommendedName>
        <fullName evidence="11">Phospholipid/glycerol acyltransferase domain-containing protein</fullName>
    </recommendedName>
</protein>
<proteinExistence type="predicted"/>
<evidence type="ECO:0000256" key="6">
    <source>
        <dbReference type="ARBA" id="ARBA00023315"/>
    </source>
</evidence>
<keyword evidence="4" id="KW-0443">Lipid metabolism</keyword>
<evidence type="ECO:0000313" key="10">
    <source>
        <dbReference type="Proteomes" id="UP000284706"/>
    </source>
</evidence>
<dbReference type="GO" id="GO:0016746">
    <property type="term" value="F:acyltransferase activity"/>
    <property type="evidence" value="ECO:0007669"/>
    <property type="project" value="UniProtKB-KW"/>
</dbReference>
<accession>A0A409VTH3</accession>
<keyword evidence="1" id="KW-0808">Transferase</keyword>
<keyword evidence="3 8" id="KW-1133">Transmembrane helix</keyword>
<evidence type="ECO:0000256" key="2">
    <source>
        <dbReference type="ARBA" id="ARBA00022692"/>
    </source>
</evidence>
<evidence type="ECO:0000256" key="4">
    <source>
        <dbReference type="ARBA" id="ARBA00023098"/>
    </source>
</evidence>
<name>A0A409VTH3_9AGAR</name>
<evidence type="ECO:0000256" key="5">
    <source>
        <dbReference type="ARBA" id="ARBA00023136"/>
    </source>
</evidence>
<comment type="caution">
    <text evidence="9">The sequence shown here is derived from an EMBL/GenBank/DDBJ whole genome shotgun (WGS) entry which is preliminary data.</text>
</comment>
<dbReference type="InParanoid" id="A0A409VTH3"/>
<dbReference type="PANTHER" id="PTHR23063:SF60">
    <property type="entry name" value="LYSOPHOSPHATIDIC ACID:OLEOYL-COA ACYLTRANSFERASE 1"/>
    <property type="match status" value="1"/>
</dbReference>
<dbReference type="EMBL" id="NHYE01005569">
    <property type="protein sequence ID" value="PPQ69558.1"/>
    <property type="molecule type" value="Genomic_DNA"/>
</dbReference>
<keyword evidence="2 8" id="KW-0812">Transmembrane</keyword>
<keyword evidence="10" id="KW-1185">Reference proteome</keyword>
<dbReference type="PANTHER" id="PTHR23063">
    <property type="entry name" value="PHOSPHOLIPID ACYLTRANSFERASE"/>
    <property type="match status" value="1"/>
</dbReference>
<evidence type="ECO:0008006" key="11">
    <source>
        <dbReference type="Google" id="ProtNLM"/>
    </source>
</evidence>
<gene>
    <name evidence="9" type="ORF">CVT26_001560</name>
</gene>